<reference evidence="8" key="1">
    <citation type="submission" date="2016-06" db="EMBL/GenBank/DDBJ databases">
        <title>Parallel loss of symbiosis genes in relatives of nitrogen-fixing non-legume Parasponia.</title>
        <authorList>
            <person name="Van Velzen R."/>
            <person name="Holmer R."/>
            <person name="Bu F."/>
            <person name="Rutten L."/>
            <person name="Van Zeijl A."/>
            <person name="Liu W."/>
            <person name="Santuari L."/>
            <person name="Cao Q."/>
            <person name="Sharma T."/>
            <person name="Shen D."/>
            <person name="Roswanjaya Y."/>
            <person name="Wardhani T."/>
            <person name="Kalhor M.S."/>
            <person name="Jansen J."/>
            <person name="Van den Hoogen J."/>
            <person name="Gungor B."/>
            <person name="Hartog M."/>
            <person name="Hontelez J."/>
            <person name="Verver J."/>
            <person name="Yang W.-C."/>
            <person name="Schijlen E."/>
            <person name="Repin R."/>
            <person name="Schilthuizen M."/>
            <person name="Schranz E."/>
            <person name="Heidstra R."/>
            <person name="Miyata K."/>
            <person name="Fedorova E."/>
            <person name="Kohlen W."/>
            <person name="Bisseling T."/>
            <person name="Smit S."/>
            <person name="Geurts R."/>
        </authorList>
    </citation>
    <scope>NUCLEOTIDE SEQUENCE [LARGE SCALE GENOMIC DNA]</scope>
    <source>
        <strain evidence="8">cv. WU1-14</strain>
    </source>
</reference>
<dbReference type="Proteomes" id="UP000237105">
    <property type="component" value="Unassembled WGS sequence"/>
</dbReference>
<dbReference type="InterPro" id="IPR003657">
    <property type="entry name" value="WRKY_dom"/>
</dbReference>
<evidence type="ECO:0000259" key="6">
    <source>
        <dbReference type="PROSITE" id="PS50811"/>
    </source>
</evidence>
<name>A0A2P5D2I6_PARAD</name>
<dbReference type="Pfam" id="PF03106">
    <property type="entry name" value="WRKY"/>
    <property type="match status" value="1"/>
</dbReference>
<dbReference type="PROSITE" id="PS50811">
    <property type="entry name" value="WRKY"/>
    <property type="match status" value="1"/>
</dbReference>
<comment type="caution">
    <text evidence="7">The sequence shown here is derived from an EMBL/GenBank/DDBJ whole genome shotgun (WGS) entry which is preliminary data.</text>
</comment>
<keyword evidence="5" id="KW-0539">Nucleus</keyword>
<dbReference type="EMBL" id="JXTB01000071">
    <property type="protein sequence ID" value="PON67509.1"/>
    <property type="molecule type" value="Genomic_DNA"/>
</dbReference>
<dbReference type="Gene3D" id="2.20.25.80">
    <property type="entry name" value="WRKY domain"/>
    <property type="match status" value="1"/>
</dbReference>
<proteinExistence type="predicted"/>
<dbReference type="PANTHER" id="PTHR31429:SF97">
    <property type="entry name" value="WRKY TRANSCRIPTION FACTOR 36-RELATED"/>
    <property type="match status" value="1"/>
</dbReference>
<dbReference type="InterPro" id="IPR036576">
    <property type="entry name" value="WRKY_dom_sf"/>
</dbReference>
<gene>
    <name evidence="7" type="primary">PanWRKY6</name>
    <name evidence="7" type="ORF">PanWU01x14_103120</name>
</gene>
<evidence type="ECO:0000256" key="3">
    <source>
        <dbReference type="ARBA" id="ARBA00023125"/>
    </source>
</evidence>
<dbReference type="GO" id="GO:0005634">
    <property type="term" value="C:nucleus"/>
    <property type="evidence" value="ECO:0007669"/>
    <property type="project" value="UniProtKB-SubCell"/>
</dbReference>
<keyword evidence="8" id="KW-1185">Reference proteome</keyword>
<dbReference type="AlphaFoldDB" id="A0A2P5D2I6"/>
<sequence length="301" mass="32468">MQMNDGCQWRKYGQKIAKGNPCPRAYYRCTVSPSCPVRKQVQRCIDDMSILITTYEGTHNHPLPVSATAMASTTSAAASMLQSRSTTSSSNNQLLPGGLSSNFFAGPSTTSTTLFQSSNIRQPLAQQFYFPNNTSISTTTSHPTVTLDLTVLNPSSSSHLGPRYSSTCLSFSSSSSSSVLPWNITTSYNNNNGYFTNYGIMSQQNKSNPIVGSHGLDINNDRSHSKSQFQEANNSLYQSYMKNIISQSSTSGTTTATTHNHQQSLTETIAAATKAITSNPKFQSALAAALTSFVDKGENGL</sequence>
<evidence type="ECO:0000256" key="5">
    <source>
        <dbReference type="ARBA" id="ARBA00023242"/>
    </source>
</evidence>
<organism evidence="7 8">
    <name type="scientific">Parasponia andersonii</name>
    <name type="common">Sponia andersonii</name>
    <dbReference type="NCBI Taxonomy" id="3476"/>
    <lineage>
        <taxon>Eukaryota</taxon>
        <taxon>Viridiplantae</taxon>
        <taxon>Streptophyta</taxon>
        <taxon>Embryophyta</taxon>
        <taxon>Tracheophyta</taxon>
        <taxon>Spermatophyta</taxon>
        <taxon>Magnoliopsida</taxon>
        <taxon>eudicotyledons</taxon>
        <taxon>Gunneridae</taxon>
        <taxon>Pentapetalae</taxon>
        <taxon>rosids</taxon>
        <taxon>fabids</taxon>
        <taxon>Rosales</taxon>
        <taxon>Cannabaceae</taxon>
        <taxon>Parasponia</taxon>
    </lineage>
</organism>
<feature type="domain" description="WRKY" evidence="6">
    <location>
        <begin position="1"/>
        <end position="64"/>
    </location>
</feature>
<keyword evidence="4" id="KW-0804">Transcription</keyword>
<keyword evidence="2" id="KW-0805">Transcription regulation</keyword>
<dbReference type="PANTHER" id="PTHR31429">
    <property type="entry name" value="WRKY TRANSCRIPTION FACTOR 36-RELATED"/>
    <property type="match status" value="1"/>
</dbReference>
<evidence type="ECO:0000256" key="2">
    <source>
        <dbReference type="ARBA" id="ARBA00023015"/>
    </source>
</evidence>
<keyword evidence="3" id="KW-0238">DNA-binding</keyword>
<dbReference type="SUPFAM" id="SSF118290">
    <property type="entry name" value="WRKY DNA-binding domain"/>
    <property type="match status" value="1"/>
</dbReference>
<dbReference type="OrthoDB" id="1686353at2759"/>
<evidence type="ECO:0000256" key="4">
    <source>
        <dbReference type="ARBA" id="ARBA00023163"/>
    </source>
</evidence>
<protein>
    <submittedName>
        <fullName evidence="7">WRKY domain containing protein</fullName>
    </submittedName>
</protein>
<dbReference type="GO" id="GO:0043565">
    <property type="term" value="F:sequence-specific DNA binding"/>
    <property type="evidence" value="ECO:0007669"/>
    <property type="project" value="InterPro"/>
</dbReference>
<dbReference type="SMART" id="SM00774">
    <property type="entry name" value="WRKY"/>
    <property type="match status" value="1"/>
</dbReference>
<accession>A0A2P5D2I6</accession>
<dbReference type="STRING" id="3476.A0A2P5D2I6"/>
<dbReference type="GO" id="GO:0003700">
    <property type="term" value="F:DNA-binding transcription factor activity"/>
    <property type="evidence" value="ECO:0007669"/>
    <property type="project" value="InterPro"/>
</dbReference>
<evidence type="ECO:0000313" key="7">
    <source>
        <dbReference type="EMBL" id="PON67509.1"/>
    </source>
</evidence>
<evidence type="ECO:0000256" key="1">
    <source>
        <dbReference type="ARBA" id="ARBA00004123"/>
    </source>
</evidence>
<comment type="subcellular location">
    <subcellularLocation>
        <location evidence="1">Nucleus</location>
    </subcellularLocation>
</comment>
<dbReference type="InterPro" id="IPR044810">
    <property type="entry name" value="WRKY_plant"/>
</dbReference>
<evidence type="ECO:0000313" key="8">
    <source>
        <dbReference type="Proteomes" id="UP000237105"/>
    </source>
</evidence>